<dbReference type="Proteomes" id="UP000535182">
    <property type="component" value="Unassembled WGS sequence"/>
</dbReference>
<protein>
    <submittedName>
        <fullName evidence="2">Uncharacterized protein</fullName>
    </submittedName>
</protein>
<organism evidence="2 3">
    <name type="scientific">Tunturiibacter gelidiferens</name>
    <dbReference type="NCBI Taxonomy" id="3069689"/>
    <lineage>
        <taxon>Bacteria</taxon>
        <taxon>Pseudomonadati</taxon>
        <taxon>Acidobacteriota</taxon>
        <taxon>Terriglobia</taxon>
        <taxon>Terriglobales</taxon>
        <taxon>Acidobacteriaceae</taxon>
        <taxon>Tunturiibacter</taxon>
    </lineage>
</organism>
<feature type="signal peptide" evidence="1">
    <location>
        <begin position="1"/>
        <end position="27"/>
    </location>
</feature>
<evidence type="ECO:0000313" key="3">
    <source>
        <dbReference type="Proteomes" id="UP000535182"/>
    </source>
</evidence>
<dbReference type="EMBL" id="JACHEB010000004">
    <property type="protein sequence ID" value="MBB5328703.1"/>
    <property type="molecule type" value="Genomic_DNA"/>
</dbReference>
<dbReference type="RefSeq" id="WP_183976412.1">
    <property type="nucleotide sequence ID" value="NZ_JACHEB010000004.1"/>
</dbReference>
<proteinExistence type="predicted"/>
<keyword evidence="3" id="KW-1185">Reference proteome</keyword>
<reference evidence="2 3" key="1">
    <citation type="submission" date="2020-08" db="EMBL/GenBank/DDBJ databases">
        <title>Genomic Encyclopedia of Type Strains, Phase IV (KMG-V): Genome sequencing to study the core and pangenomes of soil and plant-associated prokaryotes.</title>
        <authorList>
            <person name="Whitman W."/>
        </authorList>
    </citation>
    <scope>NUCLEOTIDE SEQUENCE [LARGE SCALE GENOMIC DNA]</scope>
    <source>
        <strain evidence="2 3">X5P2</strain>
    </source>
</reference>
<evidence type="ECO:0000256" key="1">
    <source>
        <dbReference type="SAM" id="SignalP"/>
    </source>
</evidence>
<accession>A0A9X0U3W3</accession>
<gene>
    <name evidence="2" type="ORF">HDF14_002313</name>
</gene>
<sequence>MKKLYRSLSAMVGAAALTILFVPNANAICGVNRPTPTHTGYNYQTGGAHFLLANDVLDNFSPIVGMWHVKFFLKDTAGFKDGTEFDAGYSIWHGDGTEIMQSGGRPPLIGDMCMGVWKQVKLNVFKLNHFAAAYDNTGLNLIGPAQIQEQVTLDREGNSFSGPFTIDQYTEAGNRVAHFQGTITGTRMTVDTPATSIF</sequence>
<keyword evidence="1" id="KW-0732">Signal</keyword>
<dbReference type="AlphaFoldDB" id="A0A9X0U3W3"/>
<comment type="caution">
    <text evidence="2">The sequence shown here is derived from an EMBL/GenBank/DDBJ whole genome shotgun (WGS) entry which is preliminary data.</text>
</comment>
<feature type="chain" id="PRO_5040798764" evidence="1">
    <location>
        <begin position="28"/>
        <end position="198"/>
    </location>
</feature>
<evidence type="ECO:0000313" key="2">
    <source>
        <dbReference type="EMBL" id="MBB5328703.1"/>
    </source>
</evidence>
<name>A0A9X0U3W3_9BACT</name>